<keyword evidence="11" id="KW-1185">Reference proteome</keyword>
<protein>
    <recommendedName>
        <fullName evidence="7">LIM domain-containing protein</fullName>
    </recommendedName>
</protein>
<keyword evidence="4 8" id="KW-0862">Zinc</keyword>
<dbReference type="FunFam" id="2.10.110.10:FF:000017">
    <property type="entry name" value="Lim and senescent cell antigen-like-containing"/>
    <property type="match status" value="1"/>
</dbReference>
<dbReference type="InterPro" id="IPR047946">
    <property type="entry name" value="PINCH-1/2-like"/>
</dbReference>
<feature type="domain" description="LIM zinc-binding" evidence="9">
    <location>
        <begin position="125"/>
        <end position="183"/>
    </location>
</feature>
<dbReference type="GO" id="GO:0046872">
    <property type="term" value="F:metal ion binding"/>
    <property type="evidence" value="ECO:0007669"/>
    <property type="project" value="UniProtKB-KW"/>
</dbReference>
<dbReference type="AlphaFoldDB" id="A0A8C4QXP7"/>
<evidence type="ECO:0000256" key="3">
    <source>
        <dbReference type="ARBA" id="ARBA00022737"/>
    </source>
</evidence>
<evidence type="ECO:0000256" key="1">
    <source>
        <dbReference type="ARBA" id="ARBA00004282"/>
    </source>
</evidence>
<dbReference type="GO" id="GO:0005925">
    <property type="term" value="C:focal adhesion"/>
    <property type="evidence" value="ECO:0007669"/>
    <property type="project" value="InterPro"/>
</dbReference>
<evidence type="ECO:0000259" key="9">
    <source>
        <dbReference type="PROSITE" id="PS50023"/>
    </source>
</evidence>
<dbReference type="GO" id="GO:0005911">
    <property type="term" value="C:cell-cell junction"/>
    <property type="evidence" value="ECO:0007669"/>
    <property type="project" value="TreeGrafter"/>
</dbReference>
<dbReference type="GO" id="GO:1900026">
    <property type="term" value="P:positive regulation of substrate adhesion-dependent cell spreading"/>
    <property type="evidence" value="ECO:0007669"/>
    <property type="project" value="TreeGrafter"/>
</dbReference>
<dbReference type="SMART" id="SM00132">
    <property type="entry name" value="LIM"/>
    <property type="match status" value="5"/>
</dbReference>
<dbReference type="CDD" id="cd09331">
    <property type="entry name" value="LIM1_PINCH"/>
    <property type="match status" value="1"/>
</dbReference>
<evidence type="ECO:0000256" key="4">
    <source>
        <dbReference type="ARBA" id="ARBA00022833"/>
    </source>
</evidence>
<dbReference type="CDD" id="cd09334">
    <property type="entry name" value="LIM4_PINCH"/>
    <property type="match status" value="1"/>
</dbReference>
<feature type="domain" description="LIM zinc-binding" evidence="9">
    <location>
        <begin position="246"/>
        <end position="305"/>
    </location>
</feature>
<evidence type="ECO:0000256" key="8">
    <source>
        <dbReference type="PROSITE-ProRule" id="PRU00125"/>
    </source>
</evidence>
<keyword evidence="2 8" id="KW-0479">Metal-binding</keyword>
<dbReference type="PANTHER" id="PTHR24210">
    <property type="entry name" value="LIM DOMAIN-CONTAINING PROTEIN"/>
    <property type="match status" value="1"/>
</dbReference>
<dbReference type="PANTHER" id="PTHR24210:SF0">
    <property type="entry name" value="LIM DOMAIN-CONTAINING PROTEIN"/>
    <property type="match status" value="1"/>
</dbReference>
<evidence type="ECO:0000256" key="2">
    <source>
        <dbReference type="ARBA" id="ARBA00022723"/>
    </source>
</evidence>
<accession>A0A8C4QXP7</accession>
<dbReference type="Pfam" id="PF00412">
    <property type="entry name" value="LIM"/>
    <property type="match status" value="5"/>
</dbReference>
<evidence type="ECO:0000313" key="11">
    <source>
        <dbReference type="Proteomes" id="UP000694388"/>
    </source>
</evidence>
<dbReference type="GeneTree" id="ENSGT00940000153518"/>
<evidence type="ECO:0000313" key="10">
    <source>
        <dbReference type="Ensembl" id="ENSEBUP00000021895.1"/>
    </source>
</evidence>
<comment type="subcellular location">
    <subcellularLocation>
        <location evidence="1">Cell junction</location>
    </subcellularLocation>
</comment>
<evidence type="ECO:0000256" key="6">
    <source>
        <dbReference type="ARBA" id="ARBA00023038"/>
    </source>
</evidence>
<dbReference type="PROSITE" id="PS50023">
    <property type="entry name" value="LIM_DOMAIN_2"/>
    <property type="match status" value="4"/>
</dbReference>
<reference evidence="10" key="1">
    <citation type="submission" date="2025-08" db="UniProtKB">
        <authorList>
            <consortium name="Ensembl"/>
        </authorList>
    </citation>
    <scope>IDENTIFICATION</scope>
</reference>
<feature type="domain" description="LIM zinc-binding" evidence="9">
    <location>
        <begin position="306"/>
        <end position="365"/>
    </location>
</feature>
<dbReference type="GO" id="GO:2001046">
    <property type="term" value="P:positive regulation of integrin-mediated signaling pathway"/>
    <property type="evidence" value="ECO:0007669"/>
    <property type="project" value="TreeGrafter"/>
</dbReference>
<dbReference type="InterPro" id="IPR001781">
    <property type="entry name" value="Znf_LIM"/>
</dbReference>
<name>A0A8C4QXP7_EPTBU</name>
<reference evidence="10" key="2">
    <citation type="submission" date="2025-09" db="UniProtKB">
        <authorList>
            <consortium name="Ensembl"/>
        </authorList>
    </citation>
    <scope>IDENTIFICATION</scope>
</reference>
<evidence type="ECO:0000256" key="7">
    <source>
        <dbReference type="PIRNR" id="PIRNR038003"/>
    </source>
</evidence>
<dbReference type="FunFam" id="2.10.110.10:FF:000029">
    <property type="entry name" value="LIM and senescent cell antigen-like-containing domain protein"/>
    <property type="match status" value="1"/>
</dbReference>
<keyword evidence="6 7" id="KW-0440">LIM domain</keyword>
<organism evidence="10 11">
    <name type="scientific">Eptatretus burgeri</name>
    <name type="common">Inshore hagfish</name>
    <dbReference type="NCBI Taxonomy" id="7764"/>
    <lineage>
        <taxon>Eukaryota</taxon>
        <taxon>Metazoa</taxon>
        <taxon>Chordata</taxon>
        <taxon>Craniata</taxon>
        <taxon>Vertebrata</taxon>
        <taxon>Cyclostomata</taxon>
        <taxon>Myxini</taxon>
        <taxon>Myxiniformes</taxon>
        <taxon>Myxinidae</taxon>
        <taxon>Eptatretinae</taxon>
        <taxon>Eptatretus</taxon>
    </lineage>
</organism>
<dbReference type="Ensembl" id="ENSEBUT00000022472.1">
    <property type="protein sequence ID" value="ENSEBUP00000021895.1"/>
    <property type="gene ID" value="ENSEBUG00000013499.1"/>
</dbReference>
<dbReference type="Gene3D" id="2.10.110.10">
    <property type="entry name" value="Cysteine Rich Protein"/>
    <property type="match status" value="5"/>
</dbReference>
<dbReference type="PROSITE" id="PS00478">
    <property type="entry name" value="LIM_DOMAIN_1"/>
    <property type="match status" value="2"/>
</dbReference>
<dbReference type="FunFam" id="2.10.110.10:FF:000011">
    <property type="entry name" value="Lim and senescent cell antigen-like-containing"/>
    <property type="match status" value="1"/>
</dbReference>
<dbReference type="InterPro" id="IPR017351">
    <property type="entry name" value="PINCH-1-4-like"/>
</dbReference>
<dbReference type="GO" id="GO:0005737">
    <property type="term" value="C:cytoplasm"/>
    <property type="evidence" value="ECO:0007669"/>
    <property type="project" value="TreeGrafter"/>
</dbReference>
<dbReference type="CDD" id="cd09335">
    <property type="entry name" value="LIM5_PINCH"/>
    <property type="match status" value="1"/>
</dbReference>
<keyword evidence="5" id="KW-0965">Cell junction</keyword>
<sequence>FSRNVKSSCDRCLLCEELYPEWFVTTDTTAPPNKQVICFSVSPQPEIVEVVELVNRERNPSQASCTHCHEVIRSAEPVLNSCGQLYHPRCFVCAQCFQPFPDELFYEYDGRRYCENDFKKLYAPICATCVQFIIGRVIKALGKNWHPECFRCQNCKTQLSEIGFVGGPGRHLCRPCHAEQKALDLGCHACHRCQQLVEGRALVYKGDYYHPDHFNCHSCRKELTSDARELGGHLYCLPCHDKQGVPVCAACHRPIEGRVINAMGKQWHVEHFVCTTCEKPFRGQRHFERRGLAYCETHYNQLFGDVCYHCNHVIDGDVVSALNKAWCIGCFSCSICNVKLSRRSKFVEFDMKLLCKKCYEKFPLELKKRLKKLAAAEKK</sequence>
<proteinExistence type="predicted"/>
<feature type="domain" description="LIM zinc-binding" evidence="9">
    <location>
        <begin position="63"/>
        <end position="124"/>
    </location>
</feature>
<dbReference type="PIRSF" id="PIRSF038003">
    <property type="entry name" value="PINCH"/>
    <property type="match status" value="1"/>
</dbReference>
<dbReference type="GO" id="GO:0045216">
    <property type="term" value="P:cell-cell junction organization"/>
    <property type="evidence" value="ECO:0007669"/>
    <property type="project" value="TreeGrafter"/>
</dbReference>
<dbReference type="InterPro" id="IPR047944">
    <property type="entry name" value="LIMS1/2-like_LIM1"/>
</dbReference>
<dbReference type="GO" id="GO:0098609">
    <property type="term" value="P:cell-cell adhesion"/>
    <property type="evidence" value="ECO:0007669"/>
    <property type="project" value="TreeGrafter"/>
</dbReference>
<dbReference type="SUPFAM" id="SSF57716">
    <property type="entry name" value="Glucocorticoid receptor-like (DNA-binding domain)"/>
    <property type="match status" value="5"/>
</dbReference>
<evidence type="ECO:0000256" key="5">
    <source>
        <dbReference type="ARBA" id="ARBA00022949"/>
    </source>
</evidence>
<keyword evidence="3" id="KW-0677">Repeat</keyword>
<dbReference type="Proteomes" id="UP000694388">
    <property type="component" value="Unplaced"/>
</dbReference>